<evidence type="ECO:0000313" key="9">
    <source>
        <dbReference type="Proteomes" id="UP001209854"/>
    </source>
</evidence>
<dbReference type="EMBL" id="JAPFCC010000001">
    <property type="protein sequence ID" value="MCW7554796.1"/>
    <property type="molecule type" value="Genomic_DNA"/>
</dbReference>
<dbReference type="InterPro" id="IPR036259">
    <property type="entry name" value="MFS_trans_sf"/>
</dbReference>
<gene>
    <name evidence="8" type="ORF">NX722_19665</name>
</gene>
<protein>
    <submittedName>
        <fullName evidence="8">MFS transporter</fullName>
    </submittedName>
</protein>
<evidence type="ECO:0000256" key="5">
    <source>
        <dbReference type="ARBA" id="ARBA00023136"/>
    </source>
</evidence>
<feature type="transmembrane region" description="Helical" evidence="6">
    <location>
        <begin position="254"/>
        <end position="274"/>
    </location>
</feature>
<evidence type="ECO:0000256" key="6">
    <source>
        <dbReference type="SAM" id="Phobius"/>
    </source>
</evidence>
<evidence type="ECO:0000256" key="2">
    <source>
        <dbReference type="ARBA" id="ARBA00022475"/>
    </source>
</evidence>
<proteinExistence type="predicted"/>
<feature type="transmembrane region" description="Helical" evidence="6">
    <location>
        <begin position="286"/>
        <end position="304"/>
    </location>
</feature>
<feature type="transmembrane region" description="Helical" evidence="6">
    <location>
        <begin position="316"/>
        <end position="335"/>
    </location>
</feature>
<keyword evidence="3 6" id="KW-0812">Transmembrane</keyword>
<evidence type="ECO:0000259" key="7">
    <source>
        <dbReference type="PROSITE" id="PS50850"/>
    </source>
</evidence>
<dbReference type="SUPFAM" id="SSF103473">
    <property type="entry name" value="MFS general substrate transporter"/>
    <property type="match status" value="1"/>
</dbReference>
<evidence type="ECO:0000313" key="8">
    <source>
        <dbReference type="EMBL" id="MCW7554796.1"/>
    </source>
</evidence>
<sequence>MAPLQHLTKAELVALMGAVSILPMLPVTLFLPILPDVATSLGVSSAEMQLALPLFVLTQVFAMPIVALLSDAGFRLHCLYWSLLLFAIGTLCCLLTVETLFFVGRALQGAASAGLITVVPALVNECYEDNEVACVLSYITAIGFVIPMVGPELGTLIAFSQGWQTVYGIMLAYSIIVTLLCMGILKKPEPTHSVDYARYYKSCLRHWKTMLTDRYTLAFLVCNTGIAVVSQIYVSNSAFLYLDYFKLQPLSYSYLLSVLYLSRMMVSVFNGLLLKKYNYLPIVHHTIPLLIFLTLLTTVLDLIYHSAETMNLILPMLLYALSGFVLTNTLAGILLNSANWAMQAVALMFILFSSVASVVNILLIIWHDGTPKVISLFSLLMLVVTYLLFLATLPADKRIR</sequence>
<keyword evidence="9" id="KW-1185">Reference proteome</keyword>
<dbReference type="InterPro" id="IPR011701">
    <property type="entry name" value="MFS"/>
</dbReference>
<feature type="transmembrane region" description="Helical" evidence="6">
    <location>
        <begin position="215"/>
        <end position="234"/>
    </location>
</feature>
<feature type="transmembrane region" description="Helical" evidence="6">
    <location>
        <begin position="78"/>
        <end position="97"/>
    </location>
</feature>
<feature type="transmembrane region" description="Helical" evidence="6">
    <location>
        <begin position="373"/>
        <end position="393"/>
    </location>
</feature>
<comment type="subcellular location">
    <subcellularLocation>
        <location evidence="1">Cell membrane</location>
        <topology evidence="1">Multi-pass membrane protein</topology>
    </subcellularLocation>
</comment>
<feature type="transmembrane region" description="Helical" evidence="6">
    <location>
        <begin position="103"/>
        <end position="123"/>
    </location>
</feature>
<evidence type="ECO:0000256" key="3">
    <source>
        <dbReference type="ARBA" id="ARBA00022692"/>
    </source>
</evidence>
<feature type="transmembrane region" description="Helical" evidence="6">
    <location>
        <begin position="50"/>
        <end position="69"/>
    </location>
</feature>
<feature type="transmembrane region" description="Helical" evidence="6">
    <location>
        <begin position="135"/>
        <end position="159"/>
    </location>
</feature>
<dbReference type="PANTHER" id="PTHR43124:SF3">
    <property type="entry name" value="CHLORAMPHENICOL EFFLUX PUMP RV0191"/>
    <property type="match status" value="1"/>
</dbReference>
<reference evidence="8 9" key="1">
    <citation type="submission" date="2022-10" db="EMBL/GenBank/DDBJ databases">
        <title>High-quality genome sequences of two octocoral-associated bacteria, Endozoicomonas euniceicola EF212 and Endozoicomonas gorgoniicola PS125.</title>
        <authorList>
            <person name="Chiou Y.-J."/>
            <person name="Chen Y.-H."/>
        </authorList>
    </citation>
    <scope>NUCLEOTIDE SEQUENCE [LARGE SCALE GENOMIC DNA]</scope>
    <source>
        <strain evidence="8 9">PS125</strain>
    </source>
</reference>
<dbReference type="Gene3D" id="1.20.1720.10">
    <property type="entry name" value="Multidrug resistance protein D"/>
    <property type="match status" value="1"/>
</dbReference>
<dbReference type="InterPro" id="IPR050189">
    <property type="entry name" value="MFS_Efflux_Transporters"/>
</dbReference>
<dbReference type="Pfam" id="PF07690">
    <property type="entry name" value="MFS_1"/>
    <property type="match status" value="1"/>
</dbReference>
<dbReference type="Proteomes" id="UP001209854">
    <property type="component" value="Unassembled WGS sequence"/>
</dbReference>
<comment type="caution">
    <text evidence="8">The sequence shown here is derived from an EMBL/GenBank/DDBJ whole genome shotgun (WGS) entry which is preliminary data.</text>
</comment>
<keyword evidence="4 6" id="KW-1133">Transmembrane helix</keyword>
<dbReference type="RefSeq" id="WP_262564562.1">
    <property type="nucleotide sequence ID" value="NZ_JAPFCC010000001.1"/>
</dbReference>
<feature type="transmembrane region" description="Helical" evidence="6">
    <location>
        <begin position="347"/>
        <end position="367"/>
    </location>
</feature>
<feature type="transmembrane region" description="Helical" evidence="6">
    <location>
        <begin position="165"/>
        <end position="185"/>
    </location>
</feature>
<evidence type="ECO:0000256" key="4">
    <source>
        <dbReference type="ARBA" id="ARBA00022989"/>
    </source>
</evidence>
<dbReference type="InterPro" id="IPR020846">
    <property type="entry name" value="MFS_dom"/>
</dbReference>
<dbReference type="PANTHER" id="PTHR43124">
    <property type="entry name" value="PURINE EFFLUX PUMP PBUE"/>
    <property type="match status" value="1"/>
</dbReference>
<name>A0ABT3MZI9_9GAMM</name>
<evidence type="ECO:0000256" key="1">
    <source>
        <dbReference type="ARBA" id="ARBA00004651"/>
    </source>
</evidence>
<feature type="transmembrane region" description="Helical" evidence="6">
    <location>
        <begin position="12"/>
        <end position="34"/>
    </location>
</feature>
<keyword evidence="2" id="KW-1003">Cell membrane</keyword>
<accession>A0ABT3MZI9</accession>
<dbReference type="PROSITE" id="PS50850">
    <property type="entry name" value="MFS"/>
    <property type="match status" value="1"/>
</dbReference>
<organism evidence="8 9">
    <name type="scientific">Endozoicomonas gorgoniicola</name>
    <dbReference type="NCBI Taxonomy" id="1234144"/>
    <lineage>
        <taxon>Bacteria</taxon>
        <taxon>Pseudomonadati</taxon>
        <taxon>Pseudomonadota</taxon>
        <taxon>Gammaproteobacteria</taxon>
        <taxon>Oceanospirillales</taxon>
        <taxon>Endozoicomonadaceae</taxon>
        <taxon>Endozoicomonas</taxon>
    </lineage>
</organism>
<feature type="domain" description="Major facilitator superfamily (MFS) profile" evidence="7">
    <location>
        <begin position="12"/>
        <end position="400"/>
    </location>
</feature>
<keyword evidence="5 6" id="KW-0472">Membrane</keyword>